<reference evidence="1 2" key="1">
    <citation type="submission" date="1994-08" db="EMBL/GenBank/DDBJ databases">
        <title>Nucleotide sequences of two circular single-stranded DNAs associated with banana bunchy top virus.</title>
        <authorList>
            <person name="Wu R.-Y."/>
            <person name="You L.-R."/>
            <person name="Soong T.-S."/>
        </authorList>
    </citation>
    <scope>NUCLEOTIDE SEQUENCE [LARGE SCALE GENOMIC DNA]</scope>
</reference>
<name>Q83032_9VIRU</name>
<sequence length="51" mass="5703">MMCIISDVFPPLIYPHPGFNDRYLAKVDFPSPPLGPYTQMILRSSGTPSMC</sequence>
<proteinExistence type="predicted"/>
<organism evidence="1 2">
    <name type="scientific">Banana bunchy top alphasatellite 1</name>
    <dbReference type="NCBI Taxonomy" id="2169721"/>
    <lineage>
        <taxon>Viruses</taxon>
        <taxon>Viruses incertae sedis</taxon>
        <taxon>Alphasatellitidae</taxon>
        <taxon>Petromoalphasatellitinae</taxon>
        <taxon>Babusatellite</taxon>
        <taxon>Babusatellite musae</taxon>
    </lineage>
</organism>
<evidence type="ECO:0000313" key="1">
    <source>
        <dbReference type="EMBL" id="AAA51428.1"/>
    </source>
</evidence>
<dbReference type="KEGG" id="vg:37784994"/>
<dbReference type="RefSeq" id="YP_009508167.1">
    <property type="nucleotide sequence ID" value="NC_038892.1"/>
</dbReference>
<dbReference type="Proteomes" id="UP000240275">
    <property type="component" value="Segment"/>
</dbReference>
<dbReference type="GeneID" id="37784994"/>
<dbReference type="EMBL" id="L32167">
    <property type="protein sequence ID" value="AAA51428.1"/>
    <property type="molecule type" value="Genomic_DNA"/>
</dbReference>
<evidence type="ECO:0000313" key="2">
    <source>
        <dbReference type="Proteomes" id="UP000240275"/>
    </source>
</evidence>
<gene>
    <name evidence="1" type="primary">C2</name>
</gene>
<keyword evidence="2" id="KW-1185">Reference proteome</keyword>
<protein>
    <submittedName>
        <fullName evidence="1">C2</fullName>
    </submittedName>
</protein>
<accession>Q83032</accession>